<keyword evidence="3" id="KW-1185">Reference proteome</keyword>
<keyword evidence="1" id="KW-0732">Signal</keyword>
<dbReference type="Proteomes" id="UP001172082">
    <property type="component" value="Unassembled WGS sequence"/>
</dbReference>
<dbReference type="EMBL" id="JAUJEA010000001">
    <property type="protein sequence ID" value="MDN5200830.1"/>
    <property type="molecule type" value="Genomic_DNA"/>
</dbReference>
<name>A0ABT8KJE5_9BACT</name>
<proteinExistence type="predicted"/>
<gene>
    <name evidence="2" type="ORF">QQ008_05645</name>
</gene>
<feature type="chain" id="PRO_5046391164" evidence="1">
    <location>
        <begin position="24"/>
        <end position="374"/>
    </location>
</feature>
<comment type="caution">
    <text evidence="2">The sequence shown here is derived from an EMBL/GenBank/DDBJ whole genome shotgun (WGS) entry which is preliminary data.</text>
</comment>
<feature type="signal peptide" evidence="1">
    <location>
        <begin position="1"/>
        <end position="23"/>
    </location>
</feature>
<protein>
    <submittedName>
        <fullName evidence="2">Uncharacterized protein</fullName>
    </submittedName>
</protein>
<evidence type="ECO:0000313" key="3">
    <source>
        <dbReference type="Proteomes" id="UP001172082"/>
    </source>
</evidence>
<organism evidence="2 3">
    <name type="scientific">Splendidivirga corallicola</name>
    <dbReference type="NCBI Taxonomy" id="3051826"/>
    <lineage>
        <taxon>Bacteria</taxon>
        <taxon>Pseudomonadati</taxon>
        <taxon>Bacteroidota</taxon>
        <taxon>Cytophagia</taxon>
        <taxon>Cytophagales</taxon>
        <taxon>Splendidivirgaceae</taxon>
        <taxon>Splendidivirga</taxon>
    </lineage>
</organism>
<reference evidence="2" key="1">
    <citation type="submission" date="2023-06" db="EMBL/GenBank/DDBJ databases">
        <title>Genomic of Parafulvivirga corallium.</title>
        <authorList>
            <person name="Wang G."/>
        </authorList>
    </citation>
    <scope>NUCLEOTIDE SEQUENCE</scope>
    <source>
        <strain evidence="2">BMA10</strain>
    </source>
</reference>
<evidence type="ECO:0000313" key="2">
    <source>
        <dbReference type="EMBL" id="MDN5200830.1"/>
    </source>
</evidence>
<evidence type="ECO:0000256" key="1">
    <source>
        <dbReference type="SAM" id="SignalP"/>
    </source>
</evidence>
<dbReference type="RefSeq" id="WP_346750849.1">
    <property type="nucleotide sequence ID" value="NZ_JAUJEA010000001.1"/>
</dbReference>
<sequence>MKKLNKTLGIVILTLLAFNTGFGQDTEENVISRDIKVVEGILDQIFDGNRDHLFGSDRTKGNYIPGFGVIFKVPISITARGELLIFPGNEDETDQVEETTLNVKNEETYRNKLKVFFEKYADLLTHLNDNDKILVIVDNLSAGSYQVFLNRLDRRGRNVTRMEDNFQKLMAQASFKDVKDYRTNKLSKSQFESKISFSKNVDKNEVDEEYEILAGIFDNLFKSDAELNFNFKRNSTFERLNGFGVIYYVGLQENYFAVGYSTQSQLGYTNQTRAIGRAITTQKSDAKEEKPDKSYLKLEEKLKTYMVQYGKTLRSLGNNEVLMVTANLPNCYDCSSPQKIDLILDASILRDFDQGKMPLDKAVSLIKVRRQARK</sequence>
<accession>A0ABT8KJE5</accession>